<evidence type="ECO:0000313" key="2">
    <source>
        <dbReference type="EMBL" id="TMX05699.1"/>
    </source>
</evidence>
<dbReference type="EMBL" id="RXGB01000022">
    <property type="protein sequence ID" value="TMX05699.1"/>
    <property type="molecule type" value="Genomic_DNA"/>
</dbReference>
<protein>
    <recommendedName>
        <fullName evidence="3">CCHC-type domain-containing protein</fullName>
    </recommendedName>
</protein>
<dbReference type="AlphaFoldDB" id="A0A6N2CFM0"/>
<accession>A0A6N2CFM0</accession>
<gene>
    <name evidence="2" type="ORF">EJD97_008127</name>
</gene>
<proteinExistence type="predicted"/>
<name>A0A6N2CFM0_SOLCI</name>
<feature type="region of interest" description="Disordered" evidence="1">
    <location>
        <begin position="195"/>
        <end position="215"/>
    </location>
</feature>
<comment type="caution">
    <text evidence="2">The sequence shown here is derived from an EMBL/GenBank/DDBJ whole genome shotgun (WGS) entry which is preliminary data.</text>
</comment>
<feature type="region of interest" description="Disordered" evidence="1">
    <location>
        <begin position="1"/>
        <end position="29"/>
    </location>
</feature>
<evidence type="ECO:0000256" key="1">
    <source>
        <dbReference type="SAM" id="MobiDB-lite"/>
    </source>
</evidence>
<reference evidence="2" key="1">
    <citation type="submission" date="2019-05" db="EMBL/GenBank/DDBJ databases">
        <title>The de novo reference genome and transcriptome assemblies of the wild tomato species Solanum chilense.</title>
        <authorList>
            <person name="Stam R."/>
            <person name="Nosenko T."/>
            <person name="Hoerger A.C."/>
            <person name="Stephan W."/>
            <person name="Seidel M.A."/>
            <person name="Kuhn J.M.M."/>
            <person name="Haberer G."/>
            <person name="Tellier A."/>
        </authorList>
    </citation>
    <scope>NUCLEOTIDE SEQUENCE</scope>
    <source>
        <tissue evidence="2">Mature leaves</tissue>
    </source>
</reference>
<evidence type="ECO:0008006" key="3">
    <source>
        <dbReference type="Google" id="ProtNLM"/>
    </source>
</evidence>
<organism evidence="2">
    <name type="scientific">Solanum chilense</name>
    <name type="common">Tomato</name>
    <name type="synonym">Lycopersicon chilense</name>
    <dbReference type="NCBI Taxonomy" id="4083"/>
    <lineage>
        <taxon>Eukaryota</taxon>
        <taxon>Viridiplantae</taxon>
        <taxon>Streptophyta</taxon>
        <taxon>Embryophyta</taxon>
        <taxon>Tracheophyta</taxon>
        <taxon>Spermatophyta</taxon>
        <taxon>Magnoliopsida</taxon>
        <taxon>eudicotyledons</taxon>
        <taxon>Gunneridae</taxon>
        <taxon>Pentapetalae</taxon>
        <taxon>asterids</taxon>
        <taxon>lamiids</taxon>
        <taxon>Solanales</taxon>
        <taxon>Solanaceae</taxon>
        <taxon>Solanoideae</taxon>
        <taxon>Solaneae</taxon>
        <taxon>Solanum</taxon>
        <taxon>Solanum subgen. Lycopersicon</taxon>
    </lineage>
</organism>
<sequence length="215" mass="23541">MNTRGNAGRRVKEVADWGNKAPPQAPTARVQVHVTPAALTDGESTIEGAPKDNPHSSTIARRLRDFTRMNPPVYFGSKTNEDPQEFVWGVNEEEKAKLATYQLKDVAQVEESLRLRNVREVEKCRPSIMLVLAMVGVLLESMRGPSSRRGTNTKCDRKSCGNCGRSYGGECIVGSNSCYGCGKSGHMIRKYAYGSNQAKEDTQPQPNPTAAAKPL</sequence>